<feature type="non-terminal residue" evidence="7">
    <location>
        <position position="54"/>
    </location>
</feature>
<dbReference type="OrthoDB" id="438495at2759"/>
<comment type="subcellular location">
    <subcellularLocation>
        <location evidence="1">Membrane</location>
        <topology evidence="1">Multi-pass membrane protein</topology>
    </subcellularLocation>
</comment>
<dbReference type="STRING" id="56216.A0A1A6GNC7"/>
<dbReference type="Pfam" id="PF08449">
    <property type="entry name" value="UAA"/>
    <property type="match status" value="1"/>
</dbReference>
<dbReference type="GO" id="GO:0016020">
    <property type="term" value="C:membrane"/>
    <property type="evidence" value="ECO:0007669"/>
    <property type="project" value="UniProtKB-SubCell"/>
</dbReference>
<keyword evidence="3" id="KW-0813">Transport</keyword>
<evidence type="ECO:0000256" key="3">
    <source>
        <dbReference type="ARBA" id="ARBA00022448"/>
    </source>
</evidence>
<comment type="similarity">
    <text evidence="2">Belongs to the nucleotide-sugar transporter family. SLC35B subfamily.</text>
</comment>
<accession>A0A1A6GNC7</accession>
<organism evidence="7 8">
    <name type="scientific">Neotoma lepida</name>
    <name type="common">Desert woodrat</name>
    <dbReference type="NCBI Taxonomy" id="56216"/>
    <lineage>
        <taxon>Eukaryota</taxon>
        <taxon>Metazoa</taxon>
        <taxon>Chordata</taxon>
        <taxon>Craniata</taxon>
        <taxon>Vertebrata</taxon>
        <taxon>Euteleostomi</taxon>
        <taxon>Mammalia</taxon>
        <taxon>Eutheria</taxon>
        <taxon>Euarchontoglires</taxon>
        <taxon>Glires</taxon>
        <taxon>Rodentia</taxon>
        <taxon>Myomorpha</taxon>
        <taxon>Muroidea</taxon>
        <taxon>Cricetidae</taxon>
        <taxon>Neotominae</taxon>
        <taxon>Neotoma</taxon>
    </lineage>
</organism>
<evidence type="ECO:0000313" key="8">
    <source>
        <dbReference type="Proteomes" id="UP000092124"/>
    </source>
</evidence>
<keyword evidence="4" id="KW-0812">Transmembrane</keyword>
<gene>
    <name evidence="7" type="ORF">A6R68_03748</name>
</gene>
<dbReference type="GO" id="GO:0055085">
    <property type="term" value="P:transmembrane transport"/>
    <property type="evidence" value="ECO:0007669"/>
    <property type="project" value="InterPro"/>
</dbReference>
<evidence type="ECO:0000256" key="5">
    <source>
        <dbReference type="ARBA" id="ARBA00022989"/>
    </source>
</evidence>
<comment type="caution">
    <text evidence="7">The sequence shown here is derived from an EMBL/GenBank/DDBJ whole genome shotgun (WGS) entry which is preliminary data.</text>
</comment>
<evidence type="ECO:0000256" key="4">
    <source>
        <dbReference type="ARBA" id="ARBA00022692"/>
    </source>
</evidence>
<dbReference type="Proteomes" id="UP000092124">
    <property type="component" value="Unassembled WGS sequence"/>
</dbReference>
<evidence type="ECO:0000256" key="6">
    <source>
        <dbReference type="ARBA" id="ARBA00023136"/>
    </source>
</evidence>
<keyword evidence="6" id="KW-0472">Membrane</keyword>
<keyword evidence="8" id="KW-1185">Reference proteome</keyword>
<proteinExistence type="inferred from homology"/>
<sequence>MSLGLIWFTLADSTIAPNFNLTGVMLISLALCADAVIGNVQEKAMKLHSASNSE</sequence>
<reference evidence="7 8" key="1">
    <citation type="submission" date="2016-06" db="EMBL/GenBank/DDBJ databases">
        <title>The Draft Genome Sequence and Annotation of the Desert Woodrat Neotoma lepida.</title>
        <authorList>
            <person name="Campbell M."/>
            <person name="Oakeson K.F."/>
            <person name="Yandell M."/>
            <person name="Halpert J.R."/>
            <person name="Dearing D."/>
        </authorList>
    </citation>
    <scope>NUCLEOTIDE SEQUENCE [LARGE SCALE GENOMIC DNA]</scope>
    <source>
        <strain evidence="7">417</strain>
        <tissue evidence="7">Liver</tissue>
    </source>
</reference>
<keyword evidence="5" id="KW-1133">Transmembrane helix</keyword>
<dbReference type="EMBL" id="LZPO01077781">
    <property type="protein sequence ID" value="OBS67711.1"/>
    <property type="molecule type" value="Genomic_DNA"/>
</dbReference>
<evidence type="ECO:0000313" key="7">
    <source>
        <dbReference type="EMBL" id="OBS67711.1"/>
    </source>
</evidence>
<evidence type="ECO:0000256" key="1">
    <source>
        <dbReference type="ARBA" id="ARBA00004141"/>
    </source>
</evidence>
<dbReference type="AlphaFoldDB" id="A0A1A6GNC7"/>
<name>A0A1A6GNC7_NEOLE</name>
<protein>
    <submittedName>
        <fullName evidence="7">Uncharacterized protein</fullName>
    </submittedName>
</protein>
<evidence type="ECO:0000256" key="2">
    <source>
        <dbReference type="ARBA" id="ARBA00010694"/>
    </source>
</evidence>
<dbReference type="InterPro" id="IPR013657">
    <property type="entry name" value="SCL35B1-4/HUT1"/>
</dbReference>